<reference evidence="11" key="3">
    <citation type="submission" date="2025-09" db="UniProtKB">
        <authorList>
            <consortium name="Ensembl"/>
        </authorList>
    </citation>
    <scope>IDENTIFICATION</scope>
    <source>
        <strain evidence="11">Glennie</strain>
    </source>
</reference>
<dbReference type="InterPro" id="IPR026082">
    <property type="entry name" value="ABCA"/>
</dbReference>
<dbReference type="GO" id="GO:0005524">
    <property type="term" value="F:ATP binding"/>
    <property type="evidence" value="ECO:0007669"/>
    <property type="project" value="UniProtKB-KW"/>
</dbReference>
<dbReference type="FunFam" id="3.40.50.300:FF:000335">
    <property type="entry name" value="ATP binding cassette subfamily A member 5"/>
    <property type="match status" value="1"/>
</dbReference>
<feature type="domain" description="ABC transporter" evidence="10">
    <location>
        <begin position="1025"/>
        <end position="1253"/>
    </location>
</feature>
<dbReference type="GO" id="GO:0016020">
    <property type="term" value="C:membrane"/>
    <property type="evidence" value="ECO:0007669"/>
    <property type="project" value="UniProtKB-SubCell"/>
</dbReference>
<evidence type="ECO:0000259" key="10">
    <source>
        <dbReference type="PROSITE" id="PS50893"/>
    </source>
</evidence>
<dbReference type="Ensembl" id="ENSOANT00000052357.1">
    <property type="protein sequence ID" value="ENSOANP00000036253.1"/>
    <property type="gene ID" value="ENSOANG00000008072.4"/>
</dbReference>
<evidence type="ECO:0000256" key="5">
    <source>
        <dbReference type="ARBA" id="ARBA00022741"/>
    </source>
</evidence>
<evidence type="ECO:0000313" key="11">
    <source>
        <dbReference type="Ensembl" id="ENSOANP00000036253.1"/>
    </source>
</evidence>
<reference evidence="11" key="2">
    <citation type="submission" date="2025-08" db="UniProtKB">
        <authorList>
            <consortium name="Ensembl"/>
        </authorList>
    </citation>
    <scope>IDENTIFICATION</scope>
    <source>
        <strain evidence="11">Glennie</strain>
    </source>
</reference>
<dbReference type="SUPFAM" id="SSF52540">
    <property type="entry name" value="P-loop containing nucleoside triphosphate hydrolases"/>
    <property type="match status" value="1"/>
</dbReference>
<sequence length="1359" mass="154141">MSKQKISFFWQTRALLWKNLLVKWRIKKESLLEWLFPLILLLLQFLFISIFPELKLVPELPAKDLGSIDAFSDPHLVCAYTPLTPTTKAIMKIMATASFMKDAKVIPVEDLETLDTYSQQNHSEIVGIIFKDTFSYQLKFSWGYRVPFTDEFIDHAAHCTEYEEEIFTCAISTFWNYGFIPFQASLNAAIIEVTTNHSVMKDLMSITGITMKVESFVAQHGVMYDFCIFFSVISFSPFTYFLSLNVTRERKRLKELMKLMGLQDTAFWLSWGLLYAGYVSIVATFLALMTSRLVYTTGFFTIFSLFILYGLSLIALTFLLSVLIRKPVLTGLTVFLLTLFWGCLGILILYRKLPVSLEWILSFLSPFAFTAGMMILLDNDPQGDSSLMMATFVMLLLDTVLYMALALYFDKLLPGDYGHRHSPLFFLKSWFWSPNPRSGRVFFENENNHIHSSDDSFEPVSPEFHGKEAIRIKNIKKEYKKKAGKVEAFLHVNETCNSERITSLIQQHIPDAKLAGRSEEKLVYTLPLERTDKFPGLYSDLDGCTDQGIVNYGVSMTTLNEVFLKLEGKTAVDEAGILGQEPGGDGRLSESEQASSRLPEMKREVLSGLALWRQQFRTVARIRFLKLKCERRPLYILFFIVGISFLPLILEHLLLKIFFQPHVWPLNPGLYFLSSGQKPHAHLTHLLILNNTGSPIEDLIHSLERQNIMLDVDDFASKNGTYDPSHNGAIVVSRQEMVSFSLFSFQRDHALQFNICTTATQTNPYHCPSLDCELVVGRECICLLYCTLPTSISPYIGMSSIGDCKLKIRSRLHLSGLFPSAYWFGQAAVDMPLNLVILLCMSAPNYFLALNRMMLPTRIIFTLVMVACIIGCTASIVMFMYVVSFMSRKRSSSDFWCLCFFVISLFSFMLFLQFNFPSALMLSCIILVPFCTLIGCTIFFFHPCLHCLIFLFTLRCLEAKEGKKMMTRDPIFRIYPRSNSAYPSLGDPEGEDDDVLAERARTANALDSSDKPVIIASCLCKEYEVQKRNCFSKRKKKVASRNVSFCVKQGEVLGLLGHSGAGKSTLLRMIVGETAPSAGKVVSGSVRGDKERRFPGYCPQAEALWPDFTVREHLEVYAAVKGMTKEDTSAAITRYFLMALELQEHLKVPVKKLSVGINRKLCFALSMLGNPTVILLDEPSIGMDPKGQQQMWQMILATCKSKENGAILSTHNMAEAEAVCDRVAIVVAGQLRFIGSIQHLKSKFGRDYVLEMKAKQPGQMEALHAEILRLFPQAVRKERYSSLIVYKLPMNDVCPLSSAFLKLEEGKSDFLQREKLDFLSPSLFAYQVFLELTMEQDPGDFDEELEPTVKWKLLPSEDP</sequence>
<keyword evidence="3" id="KW-0813">Transport</keyword>
<dbReference type="FunCoup" id="A0A6I8N5J4">
    <property type="interactions" value="232"/>
</dbReference>
<evidence type="ECO:0000256" key="3">
    <source>
        <dbReference type="ARBA" id="ARBA00022448"/>
    </source>
</evidence>
<feature type="transmembrane region" description="Helical" evidence="9">
    <location>
        <begin position="895"/>
        <end position="914"/>
    </location>
</feature>
<dbReference type="PANTHER" id="PTHR19229:SF274">
    <property type="entry name" value="ABC-TYPE ORGANIC ANION TRANSPORTER ABCA8"/>
    <property type="match status" value="1"/>
</dbReference>
<feature type="transmembrane region" description="Helical" evidence="9">
    <location>
        <begin position="920"/>
        <end position="953"/>
    </location>
</feature>
<evidence type="ECO:0000256" key="1">
    <source>
        <dbReference type="ARBA" id="ARBA00004141"/>
    </source>
</evidence>
<organism evidence="11 12">
    <name type="scientific">Ornithorhynchus anatinus</name>
    <name type="common">Duckbill platypus</name>
    <dbReference type="NCBI Taxonomy" id="9258"/>
    <lineage>
        <taxon>Eukaryota</taxon>
        <taxon>Metazoa</taxon>
        <taxon>Chordata</taxon>
        <taxon>Craniata</taxon>
        <taxon>Vertebrata</taxon>
        <taxon>Euteleostomi</taxon>
        <taxon>Mammalia</taxon>
        <taxon>Monotremata</taxon>
        <taxon>Ornithorhynchidae</taxon>
        <taxon>Ornithorhynchus</taxon>
    </lineage>
</organism>
<dbReference type="GeneTree" id="ENSGT00940000162673"/>
<dbReference type="InterPro" id="IPR027417">
    <property type="entry name" value="P-loop_NTPase"/>
</dbReference>
<feature type="transmembrane region" description="Helical" evidence="9">
    <location>
        <begin position="821"/>
        <end position="847"/>
    </location>
</feature>
<proteinExistence type="inferred from homology"/>
<evidence type="ECO:0000256" key="7">
    <source>
        <dbReference type="ARBA" id="ARBA00022989"/>
    </source>
</evidence>
<feature type="transmembrane region" description="Helical" evidence="9">
    <location>
        <begin position="331"/>
        <end position="350"/>
    </location>
</feature>
<protein>
    <recommendedName>
        <fullName evidence="10">ABC transporter domain-containing protein</fullName>
    </recommendedName>
</protein>
<feature type="transmembrane region" description="Helical" evidence="9">
    <location>
        <begin position="31"/>
        <end position="51"/>
    </location>
</feature>
<feature type="transmembrane region" description="Helical" evidence="9">
    <location>
        <begin position="265"/>
        <end position="288"/>
    </location>
</feature>
<gene>
    <name evidence="11" type="primary">LOC100078462</name>
</gene>
<feature type="transmembrane region" description="Helical" evidence="9">
    <location>
        <begin position="634"/>
        <end position="655"/>
    </location>
</feature>
<dbReference type="PANTHER" id="PTHR19229">
    <property type="entry name" value="ATP-BINDING CASSETTE TRANSPORTER SUBFAMILY A ABCA"/>
    <property type="match status" value="1"/>
</dbReference>
<keyword evidence="8 9" id="KW-0472">Membrane</keyword>
<dbReference type="GO" id="GO:0042626">
    <property type="term" value="F:ATPase-coupled transmembrane transporter activity"/>
    <property type="evidence" value="ECO:0000318"/>
    <property type="project" value="GO_Central"/>
</dbReference>
<keyword evidence="12" id="KW-1185">Reference proteome</keyword>
<dbReference type="InterPro" id="IPR003593">
    <property type="entry name" value="AAA+_ATPase"/>
</dbReference>
<dbReference type="PROSITE" id="PS50893">
    <property type="entry name" value="ABC_TRANSPORTER_2"/>
    <property type="match status" value="1"/>
</dbReference>
<keyword evidence="6" id="KW-0067">ATP-binding</keyword>
<dbReference type="Bgee" id="ENSOANG00000008072">
    <property type="expression patterns" value="Expressed in liver and 8 other cell types or tissues"/>
</dbReference>
<accession>A0A6I8N5J4</accession>
<feature type="transmembrane region" description="Helical" evidence="9">
    <location>
        <begin position="356"/>
        <end position="377"/>
    </location>
</feature>
<evidence type="ECO:0000313" key="12">
    <source>
        <dbReference type="Proteomes" id="UP000002279"/>
    </source>
</evidence>
<dbReference type="GO" id="GO:0006869">
    <property type="term" value="P:lipid transport"/>
    <property type="evidence" value="ECO:0000318"/>
    <property type="project" value="GO_Central"/>
</dbReference>
<dbReference type="Proteomes" id="UP000002279">
    <property type="component" value="Chromosome 15"/>
</dbReference>
<dbReference type="Gene3D" id="3.40.50.300">
    <property type="entry name" value="P-loop containing nucleotide triphosphate hydrolases"/>
    <property type="match status" value="1"/>
</dbReference>
<feature type="transmembrane region" description="Helical" evidence="9">
    <location>
        <begin position="300"/>
        <end position="324"/>
    </location>
</feature>
<dbReference type="OMA" id="GVCYHMP"/>
<evidence type="ECO:0000256" key="2">
    <source>
        <dbReference type="ARBA" id="ARBA00008869"/>
    </source>
</evidence>
<keyword evidence="4 9" id="KW-0812">Transmembrane</keyword>
<evidence type="ECO:0000256" key="9">
    <source>
        <dbReference type="SAM" id="Phobius"/>
    </source>
</evidence>
<dbReference type="GO" id="GO:0016887">
    <property type="term" value="F:ATP hydrolysis activity"/>
    <property type="evidence" value="ECO:0007669"/>
    <property type="project" value="InterPro"/>
</dbReference>
<feature type="transmembrane region" description="Helical" evidence="9">
    <location>
        <begin position="859"/>
        <end position="883"/>
    </location>
</feature>
<keyword evidence="5" id="KW-0547">Nucleotide-binding</keyword>
<dbReference type="InParanoid" id="A0A6I8N5J4"/>
<evidence type="ECO:0000256" key="8">
    <source>
        <dbReference type="ARBA" id="ARBA00023136"/>
    </source>
</evidence>
<name>A0A6I8N5J4_ORNAN</name>
<dbReference type="InterPro" id="IPR003439">
    <property type="entry name" value="ABC_transporter-like_ATP-bd"/>
</dbReference>
<dbReference type="InterPro" id="IPR013525">
    <property type="entry name" value="ABC2_TM"/>
</dbReference>
<dbReference type="CDD" id="cd03263">
    <property type="entry name" value="ABC_subfamily_A"/>
    <property type="match status" value="1"/>
</dbReference>
<keyword evidence="7 9" id="KW-1133">Transmembrane helix</keyword>
<comment type="similarity">
    <text evidence="2">Belongs to the ABC transporter superfamily. ABCA family.</text>
</comment>
<dbReference type="GO" id="GO:0140359">
    <property type="term" value="F:ABC-type transporter activity"/>
    <property type="evidence" value="ECO:0007669"/>
    <property type="project" value="InterPro"/>
</dbReference>
<dbReference type="Pfam" id="PF00005">
    <property type="entry name" value="ABC_tran"/>
    <property type="match status" value="1"/>
</dbReference>
<dbReference type="SMART" id="SM00382">
    <property type="entry name" value="AAA"/>
    <property type="match status" value="1"/>
</dbReference>
<dbReference type="Pfam" id="PF12698">
    <property type="entry name" value="ABC2_membrane_3"/>
    <property type="match status" value="1"/>
</dbReference>
<reference evidence="11 12" key="1">
    <citation type="journal article" date="2008" name="Nature">
        <title>Genome analysis of the platypus reveals unique signatures of evolution.</title>
        <authorList>
            <person name="Warren W.C."/>
            <person name="Hillier L.W."/>
            <person name="Marshall Graves J.A."/>
            <person name="Birney E."/>
            <person name="Ponting C.P."/>
            <person name="Grutzner F."/>
            <person name="Belov K."/>
            <person name="Miller W."/>
            <person name="Clarke L."/>
            <person name="Chinwalla A.T."/>
            <person name="Yang S.P."/>
            <person name="Heger A."/>
            <person name="Locke D.P."/>
            <person name="Miethke P."/>
            <person name="Waters P.D."/>
            <person name="Veyrunes F."/>
            <person name="Fulton L."/>
            <person name="Fulton B."/>
            <person name="Graves T."/>
            <person name="Wallis J."/>
            <person name="Puente X.S."/>
            <person name="Lopez-Otin C."/>
            <person name="Ordonez G.R."/>
            <person name="Eichler E.E."/>
            <person name="Chen L."/>
            <person name="Cheng Z."/>
            <person name="Deakin J.E."/>
            <person name="Alsop A."/>
            <person name="Thompson K."/>
            <person name="Kirby P."/>
            <person name="Papenfuss A.T."/>
            <person name="Wakefield M.J."/>
            <person name="Olender T."/>
            <person name="Lancet D."/>
            <person name="Huttley G.A."/>
            <person name="Smit A.F."/>
            <person name="Pask A."/>
            <person name="Temple-Smith P."/>
            <person name="Batzer M.A."/>
            <person name="Walker J.A."/>
            <person name="Konkel M.K."/>
            <person name="Harris R.S."/>
            <person name="Whittington C.M."/>
            <person name="Wong E.S."/>
            <person name="Gemmell N.J."/>
            <person name="Buschiazzo E."/>
            <person name="Vargas Jentzsch I.M."/>
            <person name="Merkel A."/>
            <person name="Schmitz J."/>
            <person name="Zemann A."/>
            <person name="Churakov G."/>
            <person name="Kriegs J.O."/>
            <person name="Brosius J."/>
            <person name="Murchison E.P."/>
            <person name="Sachidanandam R."/>
            <person name="Smith C."/>
            <person name="Hannon G.J."/>
            <person name="Tsend-Ayush E."/>
            <person name="McMillan D."/>
            <person name="Attenborough R."/>
            <person name="Rens W."/>
            <person name="Ferguson-Smith M."/>
            <person name="Lefevre C.M."/>
            <person name="Sharp J.A."/>
            <person name="Nicholas K.R."/>
            <person name="Ray D.A."/>
            <person name="Kube M."/>
            <person name="Reinhardt R."/>
            <person name="Pringle T.H."/>
            <person name="Taylor J."/>
            <person name="Jones R.C."/>
            <person name="Nixon B."/>
            <person name="Dacheux J.L."/>
            <person name="Niwa H."/>
            <person name="Sekita Y."/>
            <person name="Huang X."/>
            <person name="Stark A."/>
            <person name="Kheradpour P."/>
            <person name="Kellis M."/>
            <person name="Flicek P."/>
            <person name="Chen Y."/>
            <person name="Webber C."/>
            <person name="Hardison R."/>
            <person name="Nelson J."/>
            <person name="Hallsworth-Pepin K."/>
            <person name="Delehaunty K."/>
            <person name="Markovic C."/>
            <person name="Minx P."/>
            <person name="Feng Y."/>
            <person name="Kremitzki C."/>
            <person name="Mitreva M."/>
            <person name="Glasscock J."/>
            <person name="Wylie T."/>
            <person name="Wohldmann P."/>
            <person name="Thiru P."/>
            <person name="Nhan M.N."/>
            <person name="Pohl C.S."/>
            <person name="Smith S.M."/>
            <person name="Hou S."/>
            <person name="Nefedov M."/>
            <person name="de Jong P.J."/>
            <person name="Renfree M.B."/>
            <person name="Mardis E.R."/>
            <person name="Wilson R.K."/>
        </authorList>
    </citation>
    <scope>NUCLEOTIDE SEQUENCE [LARGE SCALE GENOMIC DNA]</scope>
    <source>
        <strain evidence="11 12">Glennie</strain>
    </source>
</reference>
<dbReference type="GO" id="GO:0005319">
    <property type="term" value="F:lipid transporter activity"/>
    <property type="evidence" value="ECO:0000318"/>
    <property type="project" value="GO_Central"/>
</dbReference>
<feature type="transmembrane region" description="Helical" evidence="9">
    <location>
        <begin position="389"/>
        <end position="409"/>
    </location>
</feature>
<comment type="subcellular location">
    <subcellularLocation>
        <location evidence="1">Membrane</location>
        <topology evidence="1">Multi-pass membrane protein</topology>
    </subcellularLocation>
</comment>
<evidence type="ECO:0000256" key="6">
    <source>
        <dbReference type="ARBA" id="ARBA00022840"/>
    </source>
</evidence>
<evidence type="ECO:0000256" key="4">
    <source>
        <dbReference type="ARBA" id="ARBA00022692"/>
    </source>
</evidence>